<dbReference type="FunFam" id="1.10.601.10:FF:000001">
    <property type="entry name" value="RNA polymerase sigma factor SigA"/>
    <property type="match status" value="1"/>
</dbReference>
<dbReference type="SUPFAM" id="SSF88946">
    <property type="entry name" value="Sigma2 domain of RNA polymerase sigma factors"/>
    <property type="match status" value="1"/>
</dbReference>
<reference evidence="10" key="1">
    <citation type="submission" date="2020-05" db="EMBL/GenBank/DDBJ databases">
        <authorList>
            <person name="Chiriac C."/>
            <person name="Salcher M."/>
            <person name="Ghai R."/>
            <person name="Kavagutti S V."/>
        </authorList>
    </citation>
    <scope>NUCLEOTIDE SEQUENCE</scope>
</reference>
<gene>
    <name evidence="10" type="ORF">UFOPK2683_00283</name>
    <name evidence="11" type="ORF">UFOPK3605_01467</name>
</gene>
<dbReference type="Pfam" id="PF04545">
    <property type="entry name" value="Sigma70_r4"/>
    <property type="match status" value="1"/>
</dbReference>
<evidence type="ECO:0000256" key="1">
    <source>
        <dbReference type="ARBA" id="ARBA00007788"/>
    </source>
</evidence>
<dbReference type="InterPro" id="IPR000943">
    <property type="entry name" value="RNA_pol_sigma70"/>
</dbReference>
<dbReference type="InterPro" id="IPR013324">
    <property type="entry name" value="RNA_pol_sigma_r3/r4-like"/>
</dbReference>
<dbReference type="InterPro" id="IPR007630">
    <property type="entry name" value="RNA_pol_sigma70_r4"/>
</dbReference>
<keyword evidence="2" id="KW-0963">Cytoplasm</keyword>
<dbReference type="CDD" id="cd06171">
    <property type="entry name" value="Sigma70_r4"/>
    <property type="match status" value="1"/>
</dbReference>
<feature type="domain" description="RNA polymerase sigma-70" evidence="8">
    <location>
        <begin position="252"/>
        <end position="265"/>
    </location>
</feature>
<sequence length="463" mass="51358">MSKKSSAESPKDEVEPTTSADEPARTRSRRSASDRLDAAIASGRGKGEGGSFDPVRMYLKEIGKVALLTAEDERALARRIEAGASAFAVTTNEFASDDPEPQVLKTQDLDTPGGLDPFVVRQSTRRSLERARELVLDLAATPKTGAANKSSLSEASDLLELELTKLVPRPLGAGLPSGPLATKTDECFVQVILIATELCDKFKAGTAIHTRALQIRALVDGELAKQQITNANLRLVVSIAKRYSGRGMALLDLVQEGNLGLIRAVDKFDYTRGFKFSTYATWWIRQAVTRAIADQGRTIRIPVHMVETMNKVIRTQRQMLQELKREPSIEEIAVEVDLSPEKVREILRIAPEPVSLETPIGPEGDSSVSDFVADESAVSPDSAAEFERLKFEIEQALLELEPREKEVMRLRFGLDDGRVRTLEEVGKKFNVTRERIRQIESKTLAKLRHPARSRRLRDYLEVT</sequence>
<dbReference type="AlphaFoldDB" id="A0A6J6QZF6"/>
<feature type="region of interest" description="Disordered" evidence="7">
    <location>
        <begin position="1"/>
        <end position="53"/>
    </location>
</feature>
<dbReference type="Gene3D" id="1.10.10.10">
    <property type="entry name" value="Winged helix-like DNA-binding domain superfamily/Winged helix DNA-binding domain"/>
    <property type="match status" value="2"/>
</dbReference>
<dbReference type="InterPro" id="IPR036388">
    <property type="entry name" value="WH-like_DNA-bd_sf"/>
</dbReference>
<feature type="compositionally biased region" description="Basic and acidic residues" evidence="7">
    <location>
        <begin position="1"/>
        <end position="14"/>
    </location>
</feature>
<dbReference type="InterPro" id="IPR014284">
    <property type="entry name" value="RNA_pol_sigma-70_dom"/>
</dbReference>
<keyword evidence="3" id="KW-0805">Transcription regulation</keyword>
<dbReference type="InterPro" id="IPR013325">
    <property type="entry name" value="RNA_pol_sigma_r2"/>
</dbReference>
<evidence type="ECO:0000313" key="11">
    <source>
        <dbReference type="EMBL" id="CAB4917003.1"/>
    </source>
</evidence>
<dbReference type="InterPro" id="IPR028630">
    <property type="entry name" value="Sigma70_RpoD"/>
</dbReference>
<evidence type="ECO:0000256" key="3">
    <source>
        <dbReference type="ARBA" id="ARBA00023015"/>
    </source>
</evidence>
<keyword evidence="6" id="KW-0804">Transcription</keyword>
<dbReference type="GO" id="GO:0016987">
    <property type="term" value="F:sigma factor activity"/>
    <property type="evidence" value="ECO:0007669"/>
    <property type="project" value="UniProtKB-KW"/>
</dbReference>
<keyword evidence="5" id="KW-0238">DNA-binding</keyword>
<dbReference type="HAMAP" id="MF_00963">
    <property type="entry name" value="Sigma70_RpoD_SigA"/>
    <property type="match status" value="1"/>
</dbReference>
<dbReference type="InterPro" id="IPR012760">
    <property type="entry name" value="RNA_pol_sigma_RpoD_C"/>
</dbReference>
<evidence type="ECO:0000256" key="5">
    <source>
        <dbReference type="ARBA" id="ARBA00023125"/>
    </source>
</evidence>
<protein>
    <submittedName>
        <fullName evidence="10">Unannotated protein</fullName>
    </submittedName>
</protein>
<evidence type="ECO:0000256" key="2">
    <source>
        <dbReference type="ARBA" id="ARBA00022490"/>
    </source>
</evidence>
<dbReference type="GO" id="GO:0006352">
    <property type="term" value="P:DNA-templated transcription initiation"/>
    <property type="evidence" value="ECO:0007669"/>
    <property type="project" value="InterPro"/>
</dbReference>
<dbReference type="InterPro" id="IPR007624">
    <property type="entry name" value="RNA_pol_sigma70_r3"/>
</dbReference>
<evidence type="ECO:0000256" key="6">
    <source>
        <dbReference type="ARBA" id="ARBA00023163"/>
    </source>
</evidence>
<dbReference type="SUPFAM" id="SSF88659">
    <property type="entry name" value="Sigma3 and sigma4 domains of RNA polymerase sigma factors"/>
    <property type="match status" value="2"/>
</dbReference>
<evidence type="ECO:0000259" key="9">
    <source>
        <dbReference type="PROSITE" id="PS00716"/>
    </source>
</evidence>
<evidence type="ECO:0000313" key="10">
    <source>
        <dbReference type="EMBL" id="CAB4716186.1"/>
    </source>
</evidence>
<evidence type="ECO:0000256" key="4">
    <source>
        <dbReference type="ARBA" id="ARBA00023082"/>
    </source>
</evidence>
<organism evidence="10">
    <name type="scientific">freshwater metagenome</name>
    <dbReference type="NCBI Taxonomy" id="449393"/>
    <lineage>
        <taxon>unclassified sequences</taxon>
        <taxon>metagenomes</taxon>
        <taxon>ecological metagenomes</taxon>
    </lineage>
</organism>
<dbReference type="InterPro" id="IPR050239">
    <property type="entry name" value="Sigma-70_RNA_pol_init_factors"/>
</dbReference>
<dbReference type="EMBL" id="CAEZYK010000009">
    <property type="protein sequence ID" value="CAB4716186.1"/>
    <property type="molecule type" value="Genomic_DNA"/>
</dbReference>
<evidence type="ECO:0000256" key="7">
    <source>
        <dbReference type="SAM" id="MobiDB-lite"/>
    </source>
</evidence>
<dbReference type="Pfam" id="PF04539">
    <property type="entry name" value="Sigma70_r3"/>
    <property type="match status" value="1"/>
</dbReference>
<dbReference type="InterPro" id="IPR007627">
    <property type="entry name" value="RNA_pol_sigma70_r2"/>
</dbReference>
<feature type="domain" description="RNA polymerase sigma-70" evidence="9">
    <location>
        <begin position="421"/>
        <end position="447"/>
    </location>
</feature>
<keyword evidence="4" id="KW-0731">Sigma factor</keyword>
<evidence type="ECO:0000259" key="8">
    <source>
        <dbReference type="PROSITE" id="PS00715"/>
    </source>
</evidence>
<dbReference type="NCBIfam" id="TIGR02393">
    <property type="entry name" value="RpoD_Cterm"/>
    <property type="match status" value="1"/>
</dbReference>
<accession>A0A6J6QZF6</accession>
<dbReference type="PROSITE" id="PS00716">
    <property type="entry name" value="SIGMA70_2"/>
    <property type="match status" value="1"/>
</dbReference>
<dbReference type="PRINTS" id="PR00046">
    <property type="entry name" value="SIGMA70FCT"/>
</dbReference>
<dbReference type="Gene3D" id="1.10.601.10">
    <property type="entry name" value="RNA Polymerase Primary Sigma Factor"/>
    <property type="match status" value="2"/>
</dbReference>
<proteinExistence type="inferred from homology"/>
<dbReference type="EMBL" id="CAFBMM010000108">
    <property type="protein sequence ID" value="CAB4917003.1"/>
    <property type="molecule type" value="Genomic_DNA"/>
</dbReference>
<dbReference type="PANTHER" id="PTHR30603">
    <property type="entry name" value="RNA POLYMERASE SIGMA FACTOR RPO"/>
    <property type="match status" value="1"/>
</dbReference>
<name>A0A6J6QZF6_9ZZZZ</name>
<dbReference type="Pfam" id="PF00140">
    <property type="entry name" value="Sigma70_r1_2"/>
    <property type="match status" value="1"/>
</dbReference>
<dbReference type="GO" id="GO:0003677">
    <property type="term" value="F:DNA binding"/>
    <property type="evidence" value="ECO:0007669"/>
    <property type="project" value="UniProtKB-KW"/>
</dbReference>
<dbReference type="InterPro" id="IPR009042">
    <property type="entry name" value="RNA_pol_sigma70_r1_2"/>
</dbReference>
<comment type="similarity">
    <text evidence="1">Belongs to the sigma-70 factor family.</text>
</comment>
<dbReference type="Pfam" id="PF04542">
    <property type="entry name" value="Sigma70_r2"/>
    <property type="match status" value="1"/>
</dbReference>
<dbReference type="NCBIfam" id="TIGR02937">
    <property type="entry name" value="sigma70-ECF"/>
    <property type="match status" value="1"/>
</dbReference>
<dbReference type="PANTHER" id="PTHR30603:SF60">
    <property type="entry name" value="RNA POLYMERASE SIGMA FACTOR RPOD"/>
    <property type="match status" value="1"/>
</dbReference>
<feature type="region of interest" description="Disordered" evidence="7">
    <location>
        <begin position="95"/>
        <end position="116"/>
    </location>
</feature>
<dbReference type="PROSITE" id="PS00715">
    <property type="entry name" value="SIGMA70_1"/>
    <property type="match status" value="1"/>
</dbReference>